<dbReference type="OrthoDB" id="39591at2759"/>
<feature type="region of interest" description="Disordered" evidence="1">
    <location>
        <begin position="715"/>
        <end position="750"/>
    </location>
</feature>
<evidence type="ECO:0000313" key="3">
    <source>
        <dbReference type="Proteomes" id="UP000245609"/>
    </source>
</evidence>
<feature type="region of interest" description="Disordered" evidence="1">
    <location>
        <begin position="689"/>
        <end position="708"/>
    </location>
</feature>
<accession>A0A2T9ZGG6</accession>
<name>A0A2T9ZGG6_9FUNG</name>
<dbReference type="AlphaFoldDB" id="A0A2T9ZGG6"/>
<feature type="compositionally biased region" description="Polar residues" evidence="1">
    <location>
        <begin position="715"/>
        <end position="727"/>
    </location>
</feature>
<feature type="compositionally biased region" description="Low complexity" evidence="1">
    <location>
        <begin position="729"/>
        <end position="750"/>
    </location>
</feature>
<reference evidence="2 3" key="1">
    <citation type="journal article" date="2018" name="MBio">
        <title>Comparative Genomics Reveals the Core Gene Toolbox for the Fungus-Insect Symbiosis.</title>
        <authorList>
            <person name="Wang Y."/>
            <person name="Stata M."/>
            <person name="Wang W."/>
            <person name="Stajich J.E."/>
            <person name="White M.M."/>
            <person name="Moncalvo J.M."/>
        </authorList>
    </citation>
    <scope>NUCLEOTIDE SEQUENCE [LARGE SCALE GENOMIC DNA]</scope>
    <source>
        <strain evidence="2 3">SC-DP-2</strain>
    </source>
</reference>
<feature type="compositionally biased region" description="Low complexity" evidence="1">
    <location>
        <begin position="8"/>
        <end position="19"/>
    </location>
</feature>
<organism evidence="2 3">
    <name type="scientific">Smittium megazygosporum</name>
    <dbReference type="NCBI Taxonomy" id="133381"/>
    <lineage>
        <taxon>Eukaryota</taxon>
        <taxon>Fungi</taxon>
        <taxon>Fungi incertae sedis</taxon>
        <taxon>Zoopagomycota</taxon>
        <taxon>Kickxellomycotina</taxon>
        <taxon>Harpellomycetes</taxon>
        <taxon>Harpellales</taxon>
        <taxon>Legeriomycetaceae</taxon>
        <taxon>Smittium</taxon>
    </lineage>
</organism>
<evidence type="ECO:0000256" key="1">
    <source>
        <dbReference type="SAM" id="MobiDB-lite"/>
    </source>
</evidence>
<feature type="region of interest" description="Disordered" evidence="1">
    <location>
        <begin position="1"/>
        <end position="37"/>
    </location>
</feature>
<dbReference type="Proteomes" id="UP000245609">
    <property type="component" value="Unassembled WGS sequence"/>
</dbReference>
<proteinExistence type="predicted"/>
<protein>
    <submittedName>
        <fullName evidence="2">Uncharacterized protein</fullName>
    </submittedName>
</protein>
<feature type="compositionally biased region" description="Polar residues" evidence="1">
    <location>
        <begin position="20"/>
        <end position="34"/>
    </location>
</feature>
<sequence length="868" mass="98409">MNIQTTFSNNPSLSSAASPQYSRSRTNPLFSSSPEPEVCSIDPSSSLYKWSNPNLDHSDLVCPLKPFSQMIVSFNSSIYNEELTKLILHTKKLLSLDHQSFSSQDFRESSSSYFNVYSSIQRLNLQTLLDSRIQFLSEGLSRKLNHLNKKRRIYREKLSSILTFETKKYPFSTSKWGVWNRNQPPSGKVDYHRFCLDLVELYNSHGTSAQNFFSLGLVRTAKFTDAQGKDMIVALCAHPFTSHDSTNWWDWFINNNRNRPAAYSQPDPLNAGLFSIHVAEVTILHRVSCVGLHCLLPSSISSIWLSPNQSRKLYTTYEFNRSDWNLSVNQYELNSQKNFIGFLISRHGIIEMAYPLSPSEVHVDDTPNPKSIPNIIALSGMLGESIFSYIHPEDTVRLVNALQIAWDEKLDVYHYYDRMYNHPDSISDIEQQINTRKRNEIMWRKDGIRVHNSIVELFVQLRIIPTESVRDGGVDEHMWRPFDWNDPKNLEVHSKFVKMQLCKWPAVVTPPKSRFHNFSRFFDDPNQNTLNKLGTHNESHVEDNGFILISVKLLEEKTFDDHSSSSSLSASKYKPSNSTFLGRLTPTLNPKNLNDTNFADSLSRLERSLSSLSVSNNKSNLNTSYESLRIVSDEFIEEEYNSDNSGPPGSFYLNSPVISNSTSNRTSAYFPVDFLCEESGVYKLPVRKTPISTSNPIEDTPESKLSSDIPESLLNEKSSQEPISINDASFPSSPSNFKSPRNSNSSGSNNFSDLISDKTMCLENASPISFDPNLSPSGSFFKSTTLDPSSISLGDSQRGSPQSDYKDRIFKSDADLSISSSSSNFRNRPAPRYHKGFFPRQRRIGPIRSAILVQAQLGAMKNHSVPRN</sequence>
<dbReference type="EMBL" id="MBFS01000203">
    <property type="protein sequence ID" value="PVV03682.1"/>
    <property type="molecule type" value="Genomic_DNA"/>
</dbReference>
<gene>
    <name evidence="2" type="ORF">BB560_001831</name>
</gene>
<evidence type="ECO:0000313" key="2">
    <source>
        <dbReference type="EMBL" id="PVV03682.1"/>
    </source>
</evidence>
<keyword evidence="3" id="KW-1185">Reference proteome</keyword>
<comment type="caution">
    <text evidence="2">The sequence shown here is derived from an EMBL/GenBank/DDBJ whole genome shotgun (WGS) entry which is preliminary data.</text>
</comment>